<dbReference type="GO" id="GO:0043190">
    <property type="term" value="C:ATP-binding cassette (ABC) transporter complex"/>
    <property type="evidence" value="ECO:0007669"/>
    <property type="project" value="InterPro"/>
</dbReference>
<dbReference type="RefSeq" id="WP_190292930.1">
    <property type="nucleotide sequence ID" value="NZ_JABFCZ010000021.1"/>
</dbReference>
<evidence type="ECO:0000259" key="6">
    <source>
        <dbReference type="Pfam" id="PF00496"/>
    </source>
</evidence>
<dbReference type="Pfam" id="PF00496">
    <property type="entry name" value="SBP_bac_5"/>
    <property type="match status" value="1"/>
</dbReference>
<sequence>MPGRQPKRQQWLWTMRAAAFACCTVLAAGLAQAAEPEWHYSTALTGTPKYGPDVKHFDYVNPDAPKGGLLRMWDMGGFDTFNPILPKGSAAPGLGLIYDSLMESSLDELNISAEYGVIAEALRYPDDFSWVEYRINPKARWHDGVPVTAEDVVWSFEKAVELDPRRRFYYHNVVSVKALPGNIVRFEFDSANNRELPHIVGQLTVLPKHWWEGTNAKGEKRDIGSGLLEAPLGSGPYKIKDFEPNRQVTYERVDDYWGKDLPIRVGTNNFDEIRYDSYRDSVVALEAFKADQYDWRVENVAKFWATAYDFPAEKEGKVILEEFPAKASGRMQAFVPNLRREKFKDERVRRALNLAFDFESTNRTAFYGQYKRISSFFAGTELAQSGLPQGKELEILESVRDLVPPEVFTKPYENPVNGDPQKLRANLREALKLLSEAGYKLDGRKLVNAKTGEPFTIEFIAQDPSAEKYVLPYAKNLKLIGIQMTMRVLDTPQYINRVRSRDFDMTTLGWGESLSPGNEQRDYWGSESADKPSSQNYAGIKDPGVDALIDKVIFAKDRDELVAATHALDRVLMFHNFVIPQWYLDFDRTARWDRFGHPDNIPEYSNGFPTIWWYDEAKAAKTGAPK</sequence>
<dbReference type="Gene3D" id="3.40.190.10">
    <property type="entry name" value="Periplasmic binding protein-like II"/>
    <property type="match status" value="1"/>
</dbReference>
<dbReference type="CDD" id="cd08497">
    <property type="entry name" value="MbnE-like"/>
    <property type="match status" value="1"/>
</dbReference>
<feature type="domain" description="Solute-binding protein family 5" evidence="6">
    <location>
        <begin position="118"/>
        <end position="529"/>
    </location>
</feature>
<evidence type="ECO:0000313" key="7">
    <source>
        <dbReference type="EMBL" id="MBD1548239.1"/>
    </source>
</evidence>
<gene>
    <name evidence="7" type="ORF">HK439_18400</name>
</gene>
<comment type="similarity">
    <text evidence="2">Belongs to the bacterial solute-binding protein 5 family.</text>
</comment>
<dbReference type="GO" id="GO:1904680">
    <property type="term" value="F:peptide transmembrane transporter activity"/>
    <property type="evidence" value="ECO:0007669"/>
    <property type="project" value="TreeGrafter"/>
</dbReference>
<comment type="caution">
    <text evidence="7">The sequence shown here is derived from an EMBL/GenBank/DDBJ whole genome shotgun (WGS) entry which is preliminary data.</text>
</comment>
<evidence type="ECO:0000256" key="1">
    <source>
        <dbReference type="ARBA" id="ARBA00004418"/>
    </source>
</evidence>
<evidence type="ECO:0000313" key="8">
    <source>
        <dbReference type="Proteomes" id="UP000598467"/>
    </source>
</evidence>
<dbReference type="AlphaFoldDB" id="A0A926NXJ0"/>
<feature type="compositionally biased region" description="Basic and acidic residues" evidence="4">
    <location>
        <begin position="519"/>
        <end position="530"/>
    </location>
</feature>
<dbReference type="PANTHER" id="PTHR30290">
    <property type="entry name" value="PERIPLASMIC BINDING COMPONENT OF ABC TRANSPORTER"/>
    <property type="match status" value="1"/>
</dbReference>
<feature type="region of interest" description="Disordered" evidence="4">
    <location>
        <begin position="511"/>
        <end position="537"/>
    </location>
</feature>
<evidence type="ECO:0000256" key="2">
    <source>
        <dbReference type="ARBA" id="ARBA00005695"/>
    </source>
</evidence>
<dbReference type="PANTHER" id="PTHR30290:SF64">
    <property type="entry name" value="ABC TRANSPORTER PERIPLASMIC BINDING PROTEIN"/>
    <property type="match status" value="1"/>
</dbReference>
<protein>
    <submittedName>
        <fullName evidence="7">ABC transporter substrate-binding protein</fullName>
    </submittedName>
</protein>
<evidence type="ECO:0000256" key="3">
    <source>
        <dbReference type="ARBA" id="ARBA00022729"/>
    </source>
</evidence>
<dbReference type="PIRSF" id="PIRSF002741">
    <property type="entry name" value="MppA"/>
    <property type="match status" value="1"/>
</dbReference>
<dbReference type="GO" id="GO:0015833">
    <property type="term" value="P:peptide transport"/>
    <property type="evidence" value="ECO:0007669"/>
    <property type="project" value="TreeGrafter"/>
</dbReference>
<dbReference type="EMBL" id="JABFCZ010000021">
    <property type="protein sequence ID" value="MBD1548239.1"/>
    <property type="molecule type" value="Genomic_DNA"/>
</dbReference>
<dbReference type="InterPro" id="IPR030678">
    <property type="entry name" value="Peptide/Ni-bd"/>
</dbReference>
<organism evidence="7 8">
    <name type="scientific">Roseibium aggregatum</name>
    <dbReference type="NCBI Taxonomy" id="187304"/>
    <lineage>
        <taxon>Bacteria</taxon>
        <taxon>Pseudomonadati</taxon>
        <taxon>Pseudomonadota</taxon>
        <taxon>Alphaproteobacteria</taxon>
        <taxon>Hyphomicrobiales</taxon>
        <taxon>Stappiaceae</taxon>
        <taxon>Roseibium</taxon>
    </lineage>
</organism>
<reference evidence="7" key="1">
    <citation type="submission" date="2020-05" db="EMBL/GenBank/DDBJ databases">
        <title>Identification of trans-AT polyketide cluster in two marine bacteria, producers of a novel glutaramide-containing polyketide sesbanimide D and analogs.</title>
        <authorList>
            <person name="Kacar D."/>
            <person name="Rodriguez P."/>
            <person name="Canedo L."/>
            <person name="Gonzalez E."/>
            <person name="Galan B."/>
            <person name="De La Calle F."/>
            <person name="Garcia J.L."/>
        </authorList>
    </citation>
    <scope>NUCLEOTIDE SEQUENCE</scope>
    <source>
        <strain evidence="7">PHM038</strain>
    </source>
</reference>
<evidence type="ECO:0000256" key="4">
    <source>
        <dbReference type="SAM" id="MobiDB-lite"/>
    </source>
</evidence>
<dbReference type="SUPFAM" id="SSF53850">
    <property type="entry name" value="Periplasmic binding protein-like II"/>
    <property type="match status" value="1"/>
</dbReference>
<dbReference type="Gene3D" id="3.10.105.10">
    <property type="entry name" value="Dipeptide-binding Protein, Domain 3"/>
    <property type="match status" value="1"/>
</dbReference>
<dbReference type="GO" id="GO:0042884">
    <property type="term" value="P:microcin transport"/>
    <property type="evidence" value="ECO:0007669"/>
    <property type="project" value="TreeGrafter"/>
</dbReference>
<dbReference type="InterPro" id="IPR000914">
    <property type="entry name" value="SBP_5_dom"/>
</dbReference>
<accession>A0A926NXJ0</accession>
<dbReference type="GO" id="GO:0030288">
    <property type="term" value="C:outer membrane-bounded periplasmic space"/>
    <property type="evidence" value="ECO:0007669"/>
    <property type="project" value="TreeGrafter"/>
</dbReference>
<comment type="subcellular location">
    <subcellularLocation>
        <location evidence="1">Periplasm</location>
    </subcellularLocation>
</comment>
<keyword evidence="3 5" id="KW-0732">Signal</keyword>
<evidence type="ECO:0000256" key="5">
    <source>
        <dbReference type="SAM" id="SignalP"/>
    </source>
</evidence>
<name>A0A926NXJ0_9HYPH</name>
<dbReference type="Proteomes" id="UP000598467">
    <property type="component" value="Unassembled WGS sequence"/>
</dbReference>
<proteinExistence type="inferred from homology"/>
<dbReference type="InterPro" id="IPR039424">
    <property type="entry name" value="SBP_5"/>
</dbReference>
<feature type="chain" id="PRO_5037158130" evidence="5">
    <location>
        <begin position="34"/>
        <end position="626"/>
    </location>
</feature>
<feature type="signal peptide" evidence="5">
    <location>
        <begin position="1"/>
        <end position="33"/>
    </location>
</feature>